<evidence type="ECO:0000313" key="7">
    <source>
        <dbReference type="Proteomes" id="UP000663877"/>
    </source>
</evidence>
<dbReference type="EMBL" id="CAJNOI010001026">
    <property type="protein sequence ID" value="CAF1374362.1"/>
    <property type="molecule type" value="Genomic_DNA"/>
</dbReference>
<name>A0A814HKV0_9BILA</name>
<dbReference type="PANTHER" id="PTHR35870">
    <property type="entry name" value="PROTEIN, PUTATIVE (AFU_ORTHOLOGUE AFUA_5G03330)-RELATED"/>
    <property type="match status" value="1"/>
</dbReference>
<evidence type="ECO:0000256" key="1">
    <source>
        <dbReference type="ARBA" id="ARBA00023002"/>
    </source>
</evidence>
<proteinExistence type="predicted"/>
<dbReference type="EMBL" id="CAJNOM010001378">
    <property type="protein sequence ID" value="CAF1605367.1"/>
    <property type="molecule type" value="Genomic_DNA"/>
</dbReference>
<dbReference type="Proteomes" id="UP000663832">
    <property type="component" value="Unassembled WGS sequence"/>
</dbReference>
<dbReference type="PANTHER" id="PTHR35870:SF6">
    <property type="entry name" value="MGS207 PROTEIN"/>
    <property type="match status" value="1"/>
</dbReference>
<dbReference type="OrthoDB" id="10265971at2759"/>
<dbReference type="EMBL" id="CAJNOI010000077">
    <property type="protein sequence ID" value="CAF1011535.1"/>
    <property type="molecule type" value="Genomic_DNA"/>
</dbReference>
<dbReference type="Pfam" id="PF14027">
    <property type="entry name" value="Questin_oxidase"/>
    <property type="match status" value="1"/>
</dbReference>
<dbReference type="AlphaFoldDB" id="A0A814HKV0"/>
<accession>A0A814HKV0</accession>
<evidence type="ECO:0000313" key="4">
    <source>
        <dbReference type="EMBL" id="CAF1605110.1"/>
    </source>
</evidence>
<gene>
    <name evidence="2" type="ORF">BJG266_LOCUS16494</name>
    <name evidence="3" type="ORF">BJG266_LOCUS36208</name>
    <name evidence="4" type="ORF">QVE165_LOCUS53213</name>
    <name evidence="5" type="ORF">QVE165_LOCUS53247</name>
</gene>
<reference evidence="2" key="1">
    <citation type="submission" date="2021-02" db="EMBL/GenBank/DDBJ databases">
        <authorList>
            <person name="Nowell W R."/>
        </authorList>
    </citation>
    <scope>NUCLEOTIDE SEQUENCE</scope>
</reference>
<evidence type="ECO:0000313" key="5">
    <source>
        <dbReference type="EMBL" id="CAF1605367.1"/>
    </source>
</evidence>
<keyword evidence="1" id="KW-0560">Oxidoreductase</keyword>
<evidence type="ECO:0000313" key="6">
    <source>
        <dbReference type="Proteomes" id="UP000663832"/>
    </source>
</evidence>
<sequence>MTNTTLDSLLKTDFEQNQVLWNNLQFHSHSAHHLGALASLGASDQQLMDIYTNTMRNYAEKYEPSPHEITDENWRNSLSDRRFCMAYRDFFNKKLPTQGDWKGEFFKLLLDDKDGLPLIDASLSGLLHPIIHISYAIDLNSRPVACEALTMTAVCVDSLYKPPAKLEPPANGIKGALQVMKEIRSEDYAPTLDEPAQFDSVLKNESLLLAYYNEWQMPADLDKAIEELFDMSVYIYGATHKPDQIDFDFGLLHLLTGMNAIRTIQPYLDENTVKRLLCCFFYLSLVMYISQRQPKINEHLINDYQIEEDKRNWEYVVDRTLHTKLATEVHCVKVIRTLKDAEAKYGSKNGFYLKTAIKSVDNLNVDKPWNYYKSHEPWIGMSDADRELNVKH</sequence>
<evidence type="ECO:0000313" key="2">
    <source>
        <dbReference type="EMBL" id="CAF1011535.1"/>
    </source>
</evidence>
<comment type="caution">
    <text evidence="2">The sequence shown here is derived from an EMBL/GenBank/DDBJ whole genome shotgun (WGS) entry which is preliminary data.</text>
</comment>
<protein>
    <submittedName>
        <fullName evidence="2">Uncharacterized protein</fullName>
    </submittedName>
</protein>
<evidence type="ECO:0000313" key="3">
    <source>
        <dbReference type="EMBL" id="CAF1374362.1"/>
    </source>
</evidence>
<dbReference type="Proteomes" id="UP000663877">
    <property type="component" value="Unassembled WGS sequence"/>
</dbReference>
<dbReference type="InterPro" id="IPR025337">
    <property type="entry name" value="Questin_oxidase-like"/>
</dbReference>
<dbReference type="EMBL" id="CAJNOM010001372">
    <property type="protein sequence ID" value="CAF1605110.1"/>
    <property type="molecule type" value="Genomic_DNA"/>
</dbReference>
<keyword evidence="6" id="KW-1185">Reference proteome</keyword>
<organism evidence="2 7">
    <name type="scientific">Adineta steineri</name>
    <dbReference type="NCBI Taxonomy" id="433720"/>
    <lineage>
        <taxon>Eukaryota</taxon>
        <taxon>Metazoa</taxon>
        <taxon>Spiralia</taxon>
        <taxon>Gnathifera</taxon>
        <taxon>Rotifera</taxon>
        <taxon>Eurotatoria</taxon>
        <taxon>Bdelloidea</taxon>
        <taxon>Adinetida</taxon>
        <taxon>Adinetidae</taxon>
        <taxon>Adineta</taxon>
    </lineage>
</organism>
<dbReference type="GO" id="GO:0016491">
    <property type="term" value="F:oxidoreductase activity"/>
    <property type="evidence" value="ECO:0007669"/>
    <property type="project" value="UniProtKB-KW"/>
</dbReference>